<feature type="domain" description="C2H2-type" evidence="13">
    <location>
        <begin position="445"/>
        <end position="472"/>
    </location>
</feature>
<evidence type="ECO:0000256" key="5">
    <source>
        <dbReference type="ARBA" id="ARBA00022771"/>
    </source>
</evidence>
<evidence type="ECO:0000256" key="12">
    <source>
        <dbReference type="SAM" id="MobiDB-lite"/>
    </source>
</evidence>
<feature type="region of interest" description="Disordered" evidence="12">
    <location>
        <begin position="227"/>
        <end position="332"/>
    </location>
</feature>
<dbReference type="Pfam" id="PF02023">
    <property type="entry name" value="SCAN"/>
    <property type="match status" value="1"/>
</dbReference>
<evidence type="ECO:0000259" key="14">
    <source>
        <dbReference type="PROSITE" id="PS50804"/>
    </source>
</evidence>
<feature type="domain" description="C2H2-type" evidence="13">
    <location>
        <begin position="361"/>
        <end position="388"/>
    </location>
</feature>
<evidence type="ECO:0000256" key="9">
    <source>
        <dbReference type="ARBA" id="ARBA00023163"/>
    </source>
</evidence>
<evidence type="ECO:0000256" key="3">
    <source>
        <dbReference type="ARBA" id="ARBA00022723"/>
    </source>
</evidence>
<feature type="domain" description="SCAN box" evidence="14">
    <location>
        <begin position="111"/>
        <end position="190"/>
    </location>
</feature>
<sequence length="563" mass="62604">MAAELGPAPMPAPSLPLPALLKTEEGDPVAPAPGARAKEKVLGVVQGGTSRRSLRWATPQQIKQELQEEPVQGWEVAQDPPFSAETVPVPVPQRPLELVSGDDTPTLEARRQSFRSFCYQEAEGPREVCSRLQELCQRWLEPQHRSKEQILELVVLEQFLAILPREMQSWEWGCGVETCAEAVTLAEGFQLGQAEEDEKLQVTVCVKVEEAASDKMVPGGALWEPLDSCLEHPQPQPLHGPQREAGWSGSLGPRGEPPRIRKDQAQPRQTSGSPGTDETWDSADESTSGWFPRPSSSPEAAGARTLDRAEEGPMGEAPRGKQDLASKTNPKRHPCPKCGKLFDCPSRLALHDRLHTGEKPHGCPDCGKSFTRPYDLAIHRKVHSGEKPYGCAECGRSFARSDTLASHRKIHSLEKLYRCTDCGKRFTQRAGLASHRKFHSGEKPHRCPDCGKSFALSDALATHRKIHSGEKQYRCTQCGKSFAQPAGLSNHRKFHSGERPHRCEECGKCFVRRPDLARHQRIHSGERPFCCPICGKGFIEAGRLTQHRRIHIREQLLHPWEPV</sequence>
<feature type="domain" description="C2H2-type" evidence="13">
    <location>
        <begin position="501"/>
        <end position="528"/>
    </location>
</feature>
<dbReference type="PROSITE" id="PS50157">
    <property type="entry name" value="ZINC_FINGER_C2H2_2"/>
    <property type="match status" value="8"/>
</dbReference>
<dbReference type="InterPro" id="IPR013087">
    <property type="entry name" value="Znf_C2H2_type"/>
</dbReference>
<dbReference type="GO" id="GO:0000977">
    <property type="term" value="F:RNA polymerase II transcription regulatory region sequence-specific DNA binding"/>
    <property type="evidence" value="ECO:0007669"/>
    <property type="project" value="TreeGrafter"/>
</dbReference>
<dbReference type="SMART" id="SM00355">
    <property type="entry name" value="ZnF_C2H2"/>
    <property type="match status" value="8"/>
</dbReference>
<feature type="domain" description="C2H2-type" evidence="13">
    <location>
        <begin position="389"/>
        <end position="416"/>
    </location>
</feature>
<dbReference type="InParanoid" id="A0A1U7SYF9"/>
<keyword evidence="8" id="KW-0238">DNA-binding</keyword>
<dbReference type="FunFam" id="1.10.4020.10:FF:000001">
    <property type="entry name" value="zinc finger protein 263 isoform X1"/>
    <property type="match status" value="1"/>
</dbReference>
<feature type="domain" description="C2H2-type" evidence="13">
    <location>
        <begin position="473"/>
        <end position="500"/>
    </location>
</feature>
<dbReference type="CDD" id="cd07936">
    <property type="entry name" value="SCAN"/>
    <property type="match status" value="1"/>
</dbReference>
<dbReference type="GO" id="GO:0005634">
    <property type="term" value="C:nucleus"/>
    <property type="evidence" value="ECO:0007669"/>
    <property type="project" value="UniProtKB-SubCell"/>
</dbReference>
<dbReference type="PROSITE" id="PS00028">
    <property type="entry name" value="ZINC_FINGER_C2H2_1"/>
    <property type="match status" value="8"/>
</dbReference>
<keyword evidence="6" id="KW-0862">Zinc</keyword>
<dbReference type="InterPro" id="IPR050717">
    <property type="entry name" value="C2H2-ZF_Transcription_Reg"/>
</dbReference>
<feature type="compositionally biased region" description="Basic and acidic residues" evidence="12">
    <location>
        <begin position="256"/>
        <end position="265"/>
    </location>
</feature>
<feature type="domain" description="C2H2-type" evidence="13">
    <location>
        <begin position="529"/>
        <end position="556"/>
    </location>
</feature>
<evidence type="ECO:0000256" key="2">
    <source>
        <dbReference type="ARBA" id="ARBA00006991"/>
    </source>
</evidence>
<gene>
    <name evidence="16" type="primary">LOC102376520</name>
</gene>
<comment type="subcellular location">
    <subcellularLocation>
        <location evidence="1">Nucleus</location>
    </subcellularLocation>
</comment>
<feature type="domain" description="C2H2-type" evidence="13">
    <location>
        <begin position="333"/>
        <end position="360"/>
    </location>
</feature>
<dbReference type="FunFam" id="3.30.160.60:FF:000478">
    <property type="entry name" value="Zinc finger protein 133"/>
    <property type="match status" value="1"/>
</dbReference>
<organism evidence="15 16">
    <name type="scientific">Alligator sinensis</name>
    <name type="common">Chinese alligator</name>
    <dbReference type="NCBI Taxonomy" id="38654"/>
    <lineage>
        <taxon>Eukaryota</taxon>
        <taxon>Metazoa</taxon>
        <taxon>Chordata</taxon>
        <taxon>Craniata</taxon>
        <taxon>Vertebrata</taxon>
        <taxon>Euteleostomi</taxon>
        <taxon>Archelosauria</taxon>
        <taxon>Archosauria</taxon>
        <taxon>Crocodylia</taxon>
        <taxon>Alligatoridae</taxon>
        <taxon>Alligatorinae</taxon>
        <taxon>Alligator</taxon>
    </lineage>
</organism>
<evidence type="ECO:0000256" key="1">
    <source>
        <dbReference type="ARBA" id="ARBA00004123"/>
    </source>
</evidence>
<comment type="similarity">
    <text evidence="2">Belongs to the krueppel C2H2-type zinc-finger protein family.</text>
</comment>
<dbReference type="AlphaFoldDB" id="A0A1U7SYF9"/>
<evidence type="ECO:0000313" key="15">
    <source>
        <dbReference type="Proteomes" id="UP000189705"/>
    </source>
</evidence>
<keyword evidence="15" id="KW-1185">Reference proteome</keyword>
<evidence type="ECO:0000256" key="10">
    <source>
        <dbReference type="ARBA" id="ARBA00023242"/>
    </source>
</evidence>
<protein>
    <submittedName>
        <fullName evidence="16">Zinc finger protein 397-like isoform X1</fullName>
    </submittedName>
</protein>
<dbReference type="InterPro" id="IPR038269">
    <property type="entry name" value="SCAN_sf"/>
</dbReference>
<keyword evidence="10" id="KW-0539">Nucleus</keyword>
<dbReference type="Gene3D" id="1.10.4020.10">
    <property type="entry name" value="DNA breaking-rejoining enzymes"/>
    <property type="match status" value="1"/>
</dbReference>
<feature type="region of interest" description="Disordered" evidence="12">
    <location>
        <begin position="1"/>
        <end position="38"/>
    </location>
</feature>
<dbReference type="GeneID" id="102376520"/>
<keyword evidence="5 11" id="KW-0863">Zinc-finger</keyword>
<dbReference type="Pfam" id="PF00096">
    <property type="entry name" value="zf-C2H2"/>
    <property type="match status" value="7"/>
</dbReference>
<dbReference type="PROSITE" id="PS50804">
    <property type="entry name" value="SCAN_BOX"/>
    <property type="match status" value="1"/>
</dbReference>
<dbReference type="GO" id="GO:0008270">
    <property type="term" value="F:zinc ion binding"/>
    <property type="evidence" value="ECO:0007669"/>
    <property type="project" value="UniProtKB-KW"/>
</dbReference>
<evidence type="ECO:0000256" key="4">
    <source>
        <dbReference type="ARBA" id="ARBA00022737"/>
    </source>
</evidence>
<dbReference type="SMART" id="SM00431">
    <property type="entry name" value="SCAN"/>
    <property type="match status" value="1"/>
</dbReference>
<accession>A0A1U7SYF9</accession>
<feature type="domain" description="C2H2-type" evidence="13">
    <location>
        <begin position="417"/>
        <end position="444"/>
    </location>
</feature>
<dbReference type="KEGG" id="asn:102376520"/>
<feature type="compositionally biased region" description="Polar residues" evidence="12">
    <location>
        <begin position="285"/>
        <end position="298"/>
    </location>
</feature>
<keyword evidence="7" id="KW-0805">Transcription regulation</keyword>
<evidence type="ECO:0000313" key="16">
    <source>
        <dbReference type="RefSeq" id="XP_006039046.1"/>
    </source>
</evidence>
<keyword evidence="4" id="KW-0677">Repeat</keyword>
<evidence type="ECO:0000256" key="11">
    <source>
        <dbReference type="PROSITE-ProRule" id="PRU00042"/>
    </source>
</evidence>
<dbReference type="Proteomes" id="UP000189705">
    <property type="component" value="Unplaced"/>
</dbReference>
<dbReference type="PANTHER" id="PTHR14196:SF12">
    <property type="entry name" value="ZINC FINGER PROTEIN 208-LIKE"/>
    <property type="match status" value="1"/>
</dbReference>
<dbReference type="FunFam" id="3.30.160.60:FF:000193">
    <property type="entry name" value="Zinc finger protein 300"/>
    <property type="match status" value="1"/>
</dbReference>
<evidence type="ECO:0000259" key="13">
    <source>
        <dbReference type="PROSITE" id="PS50157"/>
    </source>
</evidence>
<proteinExistence type="inferred from homology"/>
<evidence type="ECO:0000256" key="8">
    <source>
        <dbReference type="ARBA" id="ARBA00023125"/>
    </source>
</evidence>
<reference evidence="16" key="1">
    <citation type="submission" date="2025-08" db="UniProtKB">
        <authorList>
            <consortium name="RefSeq"/>
        </authorList>
    </citation>
    <scope>IDENTIFICATION</scope>
</reference>
<dbReference type="GO" id="GO:0000981">
    <property type="term" value="F:DNA-binding transcription factor activity, RNA polymerase II-specific"/>
    <property type="evidence" value="ECO:0007669"/>
    <property type="project" value="TreeGrafter"/>
</dbReference>
<feature type="compositionally biased region" description="Polar residues" evidence="12">
    <location>
        <begin position="266"/>
        <end position="276"/>
    </location>
</feature>
<dbReference type="Gene3D" id="3.30.160.60">
    <property type="entry name" value="Classic Zinc Finger"/>
    <property type="match status" value="8"/>
</dbReference>
<dbReference type="eggNOG" id="KOG1721">
    <property type="taxonomic scope" value="Eukaryota"/>
</dbReference>
<name>A0A1U7SYF9_ALLSI</name>
<evidence type="ECO:0000256" key="6">
    <source>
        <dbReference type="ARBA" id="ARBA00022833"/>
    </source>
</evidence>
<dbReference type="FunFam" id="3.30.160.60:FF:000688">
    <property type="entry name" value="zinc finger protein 197 isoform X1"/>
    <property type="match status" value="2"/>
</dbReference>
<dbReference type="FunFam" id="3.30.160.60:FF:000180">
    <property type="entry name" value="Zinc finger protein 689"/>
    <property type="match status" value="2"/>
</dbReference>
<keyword evidence="3" id="KW-0479">Metal-binding</keyword>
<dbReference type="InterPro" id="IPR003309">
    <property type="entry name" value="SCAN_dom"/>
</dbReference>
<keyword evidence="9" id="KW-0804">Transcription</keyword>
<dbReference type="SUPFAM" id="SSF47353">
    <property type="entry name" value="Retrovirus capsid dimerization domain-like"/>
    <property type="match status" value="1"/>
</dbReference>
<dbReference type="FunFam" id="3.30.160.60:FF:001119">
    <property type="entry name" value="zinc finger protein 408"/>
    <property type="match status" value="1"/>
</dbReference>
<dbReference type="SUPFAM" id="SSF57667">
    <property type="entry name" value="beta-beta-alpha zinc fingers"/>
    <property type="match status" value="5"/>
</dbReference>
<dbReference type="InterPro" id="IPR036236">
    <property type="entry name" value="Znf_C2H2_sf"/>
</dbReference>
<evidence type="ECO:0000256" key="7">
    <source>
        <dbReference type="ARBA" id="ARBA00023015"/>
    </source>
</evidence>
<dbReference type="RefSeq" id="XP_006039046.1">
    <property type="nucleotide sequence ID" value="XM_006038984.3"/>
</dbReference>
<dbReference type="FunFam" id="3.30.160.60:FF:000862">
    <property type="entry name" value="zinc finger protein 697"/>
    <property type="match status" value="1"/>
</dbReference>
<dbReference type="PANTHER" id="PTHR14196">
    <property type="entry name" value="ODD-SKIPPED - RELATED"/>
    <property type="match status" value="1"/>
</dbReference>